<organism evidence="1 2">
    <name type="scientific">Desulfotignum phosphitoxidans DSM 13687</name>
    <dbReference type="NCBI Taxonomy" id="1286635"/>
    <lineage>
        <taxon>Bacteria</taxon>
        <taxon>Pseudomonadati</taxon>
        <taxon>Thermodesulfobacteriota</taxon>
        <taxon>Desulfobacteria</taxon>
        <taxon>Desulfobacterales</taxon>
        <taxon>Desulfobacteraceae</taxon>
        <taxon>Desulfotignum</taxon>
    </lineage>
</organism>
<dbReference type="AlphaFoldDB" id="S0FWT4"/>
<dbReference type="Gene3D" id="3.40.50.20">
    <property type="match status" value="1"/>
</dbReference>
<dbReference type="Proteomes" id="UP000014216">
    <property type="component" value="Unassembled WGS sequence"/>
</dbReference>
<sequence length="88" mass="10042">MQIVVYGAGGNGRLFYQAMQKANIDILYFIDQYTLATEYEGIPIKRIEEVEDRSLPVFVSVAGSNTLIANELREIGFSEVYDFLIKVW</sequence>
<keyword evidence="1" id="KW-0489">Methyltransferase</keyword>
<dbReference type="EMBL" id="APJX01000004">
    <property type="protein sequence ID" value="EMS79523.1"/>
    <property type="molecule type" value="Genomic_DNA"/>
</dbReference>
<keyword evidence="2" id="KW-1185">Reference proteome</keyword>
<gene>
    <name evidence="1" type="ORF">Dpo_4c00700</name>
</gene>
<comment type="caution">
    <text evidence="1">The sequence shown here is derived from an EMBL/GenBank/DDBJ whole genome shotgun (WGS) entry which is preliminary data.</text>
</comment>
<evidence type="ECO:0000313" key="2">
    <source>
        <dbReference type="Proteomes" id="UP000014216"/>
    </source>
</evidence>
<name>S0FWT4_9BACT</name>
<reference evidence="1 2" key="1">
    <citation type="journal article" date="2013" name="Genome Announc.">
        <title>Draft Genome Sequence of Desulfotignum phosphitoxidans DSM 13687 Strain FiPS-3.</title>
        <authorList>
            <person name="Poehlein A."/>
            <person name="Daniel R."/>
            <person name="Simeonova D.D."/>
        </authorList>
    </citation>
    <scope>NUCLEOTIDE SEQUENCE [LARGE SCALE GENOMIC DNA]</scope>
    <source>
        <strain evidence="1 2">DSM 13687</strain>
    </source>
</reference>
<dbReference type="GO" id="GO:0032259">
    <property type="term" value="P:methylation"/>
    <property type="evidence" value="ECO:0007669"/>
    <property type="project" value="UniProtKB-KW"/>
</dbReference>
<accession>S0FWT4</accession>
<dbReference type="GO" id="GO:0008168">
    <property type="term" value="F:methyltransferase activity"/>
    <property type="evidence" value="ECO:0007669"/>
    <property type="project" value="UniProtKB-KW"/>
</dbReference>
<dbReference type="RefSeq" id="WP_006965761.1">
    <property type="nucleotide sequence ID" value="NZ_APJX01000004.1"/>
</dbReference>
<evidence type="ECO:0000313" key="1">
    <source>
        <dbReference type="EMBL" id="EMS79523.1"/>
    </source>
</evidence>
<keyword evidence="1" id="KW-0808">Transferase</keyword>
<protein>
    <submittedName>
        <fullName evidence="1">Methyltransferase FkbM family</fullName>
    </submittedName>
</protein>
<proteinExistence type="predicted"/>